<dbReference type="AlphaFoldDB" id="A0AAW0AIR9"/>
<dbReference type="EMBL" id="JAWWNJ010000068">
    <property type="protein sequence ID" value="KAK7008289.1"/>
    <property type="molecule type" value="Genomic_DNA"/>
</dbReference>
<name>A0AAW0AIR9_9AGAR</name>
<keyword evidence="3" id="KW-1185">Reference proteome</keyword>
<comment type="caution">
    <text evidence="2">The sequence shown here is derived from an EMBL/GenBank/DDBJ whole genome shotgun (WGS) entry which is preliminary data.</text>
</comment>
<protein>
    <submittedName>
        <fullName evidence="2">Uncharacterized protein</fullName>
    </submittedName>
</protein>
<feature type="compositionally biased region" description="Low complexity" evidence="1">
    <location>
        <begin position="74"/>
        <end position="86"/>
    </location>
</feature>
<proteinExistence type="predicted"/>
<feature type="non-terminal residue" evidence="2">
    <location>
        <position position="1"/>
    </location>
</feature>
<sequence length="220" mass="24593">VRRCRTFSFQLPRRLCLASAHHVTPATTCPASRPSSPTPSPITRLSPTFAYHCRHPPLLSSSPVSTPADYSNETTPSSLSKPTPTTAYRSTFSHQLRARTSYGHRPRSPRAQRRLHSPVPALLTPIPSPHRAISTPPNLLMARQDPADHPLVPTKPLPMYPPSHLPLSPTPRLRIRRGASHLRFSLSPTSPFPPYRTTPLSRHCDVHRARKIKFSTQSRM</sequence>
<accession>A0AAW0AIR9</accession>
<gene>
    <name evidence="2" type="ORF">R3P38DRAFT_3025655</name>
</gene>
<evidence type="ECO:0000256" key="1">
    <source>
        <dbReference type="SAM" id="MobiDB-lite"/>
    </source>
</evidence>
<feature type="region of interest" description="Disordered" evidence="1">
    <location>
        <begin position="60"/>
        <end position="93"/>
    </location>
</feature>
<evidence type="ECO:0000313" key="3">
    <source>
        <dbReference type="Proteomes" id="UP001362999"/>
    </source>
</evidence>
<reference evidence="2 3" key="1">
    <citation type="journal article" date="2024" name="J Genomics">
        <title>Draft genome sequencing and assembly of Favolaschia claudopus CIRM-BRFM 2984 isolated from oak limbs.</title>
        <authorList>
            <person name="Navarro D."/>
            <person name="Drula E."/>
            <person name="Chaduli D."/>
            <person name="Cazenave R."/>
            <person name="Ahrendt S."/>
            <person name="Wang J."/>
            <person name="Lipzen A."/>
            <person name="Daum C."/>
            <person name="Barry K."/>
            <person name="Grigoriev I.V."/>
            <person name="Favel A."/>
            <person name="Rosso M.N."/>
            <person name="Martin F."/>
        </authorList>
    </citation>
    <scope>NUCLEOTIDE SEQUENCE [LARGE SCALE GENOMIC DNA]</scope>
    <source>
        <strain evidence="2 3">CIRM-BRFM 2984</strain>
    </source>
</reference>
<feature type="region of interest" description="Disordered" evidence="1">
    <location>
        <begin position="26"/>
        <end position="45"/>
    </location>
</feature>
<evidence type="ECO:0000313" key="2">
    <source>
        <dbReference type="EMBL" id="KAK7008289.1"/>
    </source>
</evidence>
<dbReference type="Proteomes" id="UP001362999">
    <property type="component" value="Unassembled WGS sequence"/>
</dbReference>
<organism evidence="2 3">
    <name type="scientific">Favolaschia claudopus</name>
    <dbReference type="NCBI Taxonomy" id="2862362"/>
    <lineage>
        <taxon>Eukaryota</taxon>
        <taxon>Fungi</taxon>
        <taxon>Dikarya</taxon>
        <taxon>Basidiomycota</taxon>
        <taxon>Agaricomycotina</taxon>
        <taxon>Agaricomycetes</taxon>
        <taxon>Agaricomycetidae</taxon>
        <taxon>Agaricales</taxon>
        <taxon>Marasmiineae</taxon>
        <taxon>Mycenaceae</taxon>
        <taxon>Favolaschia</taxon>
    </lineage>
</organism>